<dbReference type="Proteomes" id="UP000565286">
    <property type="component" value="Unassembled WGS sequence"/>
</dbReference>
<evidence type="ECO:0000313" key="1">
    <source>
        <dbReference type="EMBL" id="MBB3946840.1"/>
    </source>
</evidence>
<sequence length="40" mass="4553">MSHPLDWGRAVMETIEFDKALGVASEFAAKNPDTADRRYR</sequence>
<accession>A0A7W6C6U5</accession>
<evidence type="ECO:0000313" key="2">
    <source>
        <dbReference type="Proteomes" id="UP000565286"/>
    </source>
</evidence>
<dbReference type="EMBL" id="JACIDV010000007">
    <property type="protein sequence ID" value="MBB3946840.1"/>
    <property type="molecule type" value="Genomic_DNA"/>
</dbReference>
<keyword evidence="2" id="KW-1185">Reference proteome</keyword>
<proteinExistence type="predicted"/>
<dbReference type="AlphaFoldDB" id="A0A7W6C6U5"/>
<gene>
    <name evidence="1" type="ORF">GGQ73_002794</name>
</gene>
<organism evidence="1 2">
    <name type="scientific">Rhizobium skierniewicense</name>
    <dbReference type="NCBI Taxonomy" id="984260"/>
    <lineage>
        <taxon>Bacteria</taxon>
        <taxon>Pseudomonadati</taxon>
        <taxon>Pseudomonadota</taxon>
        <taxon>Alphaproteobacteria</taxon>
        <taxon>Hyphomicrobiales</taxon>
        <taxon>Rhizobiaceae</taxon>
        <taxon>Rhizobium/Agrobacterium group</taxon>
        <taxon>Rhizobium</taxon>
    </lineage>
</organism>
<dbReference type="InterPro" id="IPR017850">
    <property type="entry name" value="Alkaline_phosphatase_core_sf"/>
</dbReference>
<protein>
    <submittedName>
        <fullName evidence="1">Alkaline phosphatase</fullName>
    </submittedName>
</protein>
<name>A0A7W6C6U5_9HYPH</name>
<reference evidence="1 2" key="1">
    <citation type="submission" date="2020-08" db="EMBL/GenBank/DDBJ databases">
        <title>Genomic Encyclopedia of Type Strains, Phase IV (KMG-IV): sequencing the most valuable type-strain genomes for metagenomic binning, comparative biology and taxonomic classification.</title>
        <authorList>
            <person name="Goeker M."/>
        </authorList>
    </citation>
    <scope>NUCLEOTIDE SEQUENCE [LARGE SCALE GENOMIC DNA]</scope>
    <source>
        <strain evidence="1 2">DSM 26438</strain>
    </source>
</reference>
<dbReference type="SUPFAM" id="SSF53649">
    <property type="entry name" value="Alkaline phosphatase-like"/>
    <property type="match status" value="1"/>
</dbReference>
<comment type="caution">
    <text evidence="1">The sequence shown here is derived from an EMBL/GenBank/DDBJ whole genome shotgun (WGS) entry which is preliminary data.</text>
</comment>